<evidence type="ECO:0000256" key="3">
    <source>
        <dbReference type="ARBA" id="ARBA00023295"/>
    </source>
</evidence>
<evidence type="ECO:0000313" key="7">
    <source>
        <dbReference type="Proteomes" id="UP000291116"/>
    </source>
</evidence>
<evidence type="ECO:0000256" key="4">
    <source>
        <dbReference type="RuleBase" id="RU361169"/>
    </source>
</evidence>
<dbReference type="InterPro" id="IPR051801">
    <property type="entry name" value="GH28_Enzymes"/>
</dbReference>
<evidence type="ECO:0008006" key="8">
    <source>
        <dbReference type="Google" id="ProtNLM"/>
    </source>
</evidence>
<dbReference type="Pfam" id="PF00295">
    <property type="entry name" value="Glyco_hydro_28"/>
    <property type="match status" value="1"/>
</dbReference>
<keyword evidence="7" id="KW-1185">Reference proteome</keyword>
<dbReference type="AlphaFoldDB" id="A0A448Z0B1"/>
<dbReference type="Proteomes" id="UP000291116">
    <property type="component" value="Unassembled WGS sequence"/>
</dbReference>
<dbReference type="EMBL" id="CAACVS010000059">
    <property type="protein sequence ID" value="VEU35478.1"/>
    <property type="molecule type" value="Genomic_DNA"/>
</dbReference>
<accession>A0A448Z0B1</accession>
<evidence type="ECO:0000256" key="5">
    <source>
        <dbReference type="SAM" id="MobiDB-lite"/>
    </source>
</evidence>
<dbReference type="PANTHER" id="PTHR31339">
    <property type="entry name" value="PECTIN LYASE-RELATED"/>
    <property type="match status" value="1"/>
</dbReference>
<keyword evidence="3 4" id="KW-0326">Glycosidase</keyword>
<dbReference type="SUPFAM" id="SSF51126">
    <property type="entry name" value="Pectin lyase-like"/>
    <property type="match status" value="1"/>
</dbReference>
<dbReference type="Gene3D" id="2.160.20.10">
    <property type="entry name" value="Single-stranded right-handed beta-helix, Pectin lyase-like"/>
    <property type="match status" value="2"/>
</dbReference>
<evidence type="ECO:0000313" key="6">
    <source>
        <dbReference type="EMBL" id="VEU35478.1"/>
    </source>
</evidence>
<feature type="region of interest" description="Disordered" evidence="5">
    <location>
        <begin position="318"/>
        <end position="337"/>
    </location>
</feature>
<evidence type="ECO:0000256" key="1">
    <source>
        <dbReference type="ARBA" id="ARBA00008834"/>
    </source>
</evidence>
<organism evidence="6 7">
    <name type="scientific">Pseudo-nitzschia multistriata</name>
    <dbReference type="NCBI Taxonomy" id="183589"/>
    <lineage>
        <taxon>Eukaryota</taxon>
        <taxon>Sar</taxon>
        <taxon>Stramenopiles</taxon>
        <taxon>Ochrophyta</taxon>
        <taxon>Bacillariophyta</taxon>
        <taxon>Bacillariophyceae</taxon>
        <taxon>Bacillariophycidae</taxon>
        <taxon>Bacillariales</taxon>
        <taxon>Bacillariaceae</taxon>
        <taxon>Pseudo-nitzschia</taxon>
    </lineage>
</organism>
<dbReference type="GO" id="GO:0005975">
    <property type="term" value="P:carbohydrate metabolic process"/>
    <property type="evidence" value="ECO:0007669"/>
    <property type="project" value="InterPro"/>
</dbReference>
<dbReference type="GO" id="GO:0004650">
    <property type="term" value="F:polygalacturonase activity"/>
    <property type="evidence" value="ECO:0007669"/>
    <property type="project" value="InterPro"/>
</dbReference>
<keyword evidence="2 4" id="KW-0378">Hydrolase</keyword>
<proteinExistence type="inferred from homology"/>
<gene>
    <name evidence="6" type="ORF">PSNMU_V1.4_AUG-EV-PASAV3_0022530</name>
</gene>
<dbReference type="InterPro" id="IPR012334">
    <property type="entry name" value="Pectin_lyas_fold"/>
</dbReference>
<comment type="similarity">
    <text evidence="1 4">Belongs to the glycosyl hydrolase 28 family.</text>
</comment>
<name>A0A448Z0B1_9STRA</name>
<protein>
    <recommendedName>
        <fullName evidence="8">Pectate lyase superfamily protein domain-containing protein</fullName>
    </recommendedName>
</protein>
<dbReference type="OrthoDB" id="38244at2759"/>
<dbReference type="InterPro" id="IPR011050">
    <property type="entry name" value="Pectin_lyase_fold/virulence"/>
</dbReference>
<evidence type="ECO:0000256" key="2">
    <source>
        <dbReference type="ARBA" id="ARBA00022801"/>
    </source>
</evidence>
<sequence length="476" mass="51811">MTRKILCGKSEELRKHTVPRKKSETLEAKQNPLASFGKYSLLPFVATPKVPLWFPLKSRSTERSSCFDSELLLHCDMGAVRETETPNEPARGDTATARPWSGVVSCGLVCCLAAVAILDPKRPFFGCGGNRSVGFGHESHRPREIRFWSGACPSPKSLRADNAACCCSITDYGAVGDNSTLNTLSIQSAIDECHETCGLDSGIPVGTFERKPYKPGPTEVSVVYVPRGVFRTGSLELRSNQRFHLGRGASIYGSDDPSDYPLVPMIPNGYVTGVSSMFRALLSGTDLSNVAITGENDGYAPGLFAGFESGNVAAATGPSGAGGVTGGPRRDRYNGHDDADDSSLSVIDGMGWKWWCKARSMPIPQDYCNEFNPDNETIPSHLFRPKLIEFDNSTNIILDRFTARNSPVWFIHPFLSKNIAMTNLTVLAPREIGNTDGLDPDSCENVLMDSCYIDVGDDGVSIKKLVHRIGNLWRDL</sequence>
<dbReference type="InterPro" id="IPR000743">
    <property type="entry name" value="Glyco_hydro_28"/>
</dbReference>
<feature type="compositionally biased region" description="Basic and acidic residues" evidence="5">
    <location>
        <begin position="328"/>
        <end position="337"/>
    </location>
</feature>
<reference evidence="6 7" key="1">
    <citation type="submission" date="2019-01" db="EMBL/GenBank/DDBJ databases">
        <authorList>
            <person name="Ferrante I. M."/>
        </authorList>
    </citation>
    <scope>NUCLEOTIDE SEQUENCE [LARGE SCALE GENOMIC DNA]</scope>
    <source>
        <strain evidence="6 7">B856</strain>
    </source>
</reference>